<proteinExistence type="predicted"/>
<evidence type="ECO:0000313" key="5">
    <source>
        <dbReference type="EMBL" id="MPL89139.1"/>
    </source>
</evidence>
<evidence type="ECO:0000256" key="3">
    <source>
        <dbReference type="ARBA" id="ARBA00023163"/>
    </source>
</evidence>
<dbReference type="PRINTS" id="PR00598">
    <property type="entry name" value="HTHMARR"/>
</dbReference>
<dbReference type="EMBL" id="VSSQ01000273">
    <property type="protein sequence ID" value="MPL89139.1"/>
    <property type="molecule type" value="Genomic_DNA"/>
</dbReference>
<dbReference type="InterPro" id="IPR023187">
    <property type="entry name" value="Tscrpt_reg_MarR-type_CS"/>
</dbReference>
<accession>A0A644VCP9</accession>
<dbReference type="Gene3D" id="1.10.10.10">
    <property type="entry name" value="Winged helix-like DNA-binding domain superfamily/Winged helix DNA-binding domain"/>
    <property type="match status" value="1"/>
</dbReference>
<dbReference type="Pfam" id="PF12802">
    <property type="entry name" value="MarR_2"/>
    <property type="match status" value="1"/>
</dbReference>
<reference evidence="5" key="1">
    <citation type="submission" date="2019-08" db="EMBL/GenBank/DDBJ databases">
        <authorList>
            <person name="Kucharzyk K."/>
            <person name="Murdoch R.W."/>
            <person name="Higgins S."/>
            <person name="Loffler F."/>
        </authorList>
    </citation>
    <scope>NUCLEOTIDE SEQUENCE</scope>
</reference>
<keyword evidence="1" id="KW-0805">Transcription regulation</keyword>
<keyword evidence="3" id="KW-0804">Transcription</keyword>
<dbReference type="GO" id="GO:0003700">
    <property type="term" value="F:DNA-binding transcription factor activity"/>
    <property type="evidence" value="ECO:0007669"/>
    <property type="project" value="InterPro"/>
</dbReference>
<evidence type="ECO:0000256" key="2">
    <source>
        <dbReference type="ARBA" id="ARBA00023125"/>
    </source>
</evidence>
<gene>
    <name evidence="5" type="ORF">SDC9_35172</name>
</gene>
<comment type="caution">
    <text evidence="5">The sequence shown here is derived from an EMBL/GenBank/DDBJ whole genome shotgun (WGS) entry which is preliminary data.</text>
</comment>
<evidence type="ECO:0000259" key="4">
    <source>
        <dbReference type="PROSITE" id="PS50995"/>
    </source>
</evidence>
<dbReference type="CDD" id="cd00090">
    <property type="entry name" value="HTH_ARSR"/>
    <property type="match status" value="1"/>
</dbReference>
<dbReference type="SMART" id="SM00347">
    <property type="entry name" value="HTH_MARR"/>
    <property type="match status" value="1"/>
</dbReference>
<dbReference type="InterPro" id="IPR000835">
    <property type="entry name" value="HTH_MarR-typ"/>
</dbReference>
<protein>
    <recommendedName>
        <fullName evidence="4">HTH marR-type domain-containing protein</fullName>
    </recommendedName>
</protein>
<dbReference type="PANTHER" id="PTHR42756:SF1">
    <property type="entry name" value="TRANSCRIPTIONAL REPRESSOR OF EMRAB OPERON"/>
    <property type="match status" value="1"/>
</dbReference>
<dbReference type="PROSITE" id="PS01117">
    <property type="entry name" value="HTH_MARR_1"/>
    <property type="match status" value="1"/>
</dbReference>
<evidence type="ECO:0000256" key="1">
    <source>
        <dbReference type="ARBA" id="ARBA00023015"/>
    </source>
</evidence>
<dbReference type="InterPro" id="IPR036388">
    <property type="entry name" value="WH-like_DNA-bd_sf"/>
</dbReference>
<dbReference type="InterPro" id="IPR036390">
    <property type="entry name" value="WH_DNA-bd_sf"/>
</dbReference>
<dbReference type="InterPro" id="IPR011991">
    <property type="entry name" value="ArsR-like_HTH"/>
</dbReference>
<feature type="domain" description="HTH marR-type" evidence="4">
    <location>
        <begin position="1"/>
        <end position="137"/>
    </location>
</feature>
<name>A0A644VCP9_9ZZZZ</name>
<dbReference type="AlphaFoldDB" id="A0A644VCP9"/>
<sequence length="149" mass="16900">MEKRSHQLREQIRVFIRKLGLIERSGMECCGVTLSQCHAIVEVGRKGSLSVNDLAELLNLGKSTVSKTVDKLVSGGLLVRDPDKNDRRYVVLKLTEQGQKFYDSIDEQMENYFSTVFHAISKEKRNQVLESLSLLVKALPDFSEGEKEK</sequence>
<keyword evidence="2" id="KW-0238">DNA-binding</keyword>
<dbReference type="GO" id="GO:0003677">
    <property type="term" value="F:DNA binding"/>
    <property type="evidence" value="ECO:0007669"/>
    <property type="project" value="UniProtKB-KW"/>
</dbReference>
<organism evidence="5">
    <name type="scientific">bioreactor metagenome</name>
    <dbReference type="NCBI Taxonomy" id="1076179"/>
    <lineage>
        <taxon>unclassified sequences</taxon>
        <taxon>metagenomes</taxon>
        <taxon>ecological metagenomes</taxon>
    </lineage>
</organism>
<dbReference type="PROSITE" id="PS50995">
    <property type="entry name" value="HTH_MARR_2"/>
    <property type="match status" value="1"/>
</dbReference>
<dbReference type="SUPFAM" id="SSF46785">
    <property type="entry name" value="Winged helix' DNA-binding domain"/>
    <property type="match status" value="1"/>
</dbReference>
<dbReference type="PANTHER" id="PTHR42756">
    <property type="entry name" value="TRANSCRIPTIONAL REGULATOR, MARR"/>
    <property type="match status" value="1"/>
</dbReference>